<feature type="coiled-coil region" evidence="1">
    <location>
        <begin position="29"/>
        <end position="56"/>
    </location>
</feature>
<protein>
    <recommendedName>
        <fullName evidence="5">Type IV pilus assembly protein PilO</fullName>
    </recommendedName>
</protein>
<keyword evidence="2" id="KW-0472">Membrane</keyword>
<keyword evidence="4" id="KW-1185">Reference proteome</keyword>
<sequence length="188" mass="22338">MKNLSKREKFLLFTAIAFMILYLYYAYYLLFFLNKIRDLNMKIKEIENNKYKYKSEESIKLYTGIPKSEESFKAISDIKSFSDSFNLSLIRIDFKTPYEVKDIRYSSIKQMKLYAVPVEVILNGGYENICNFIKSFEENKRICEIDSVQFKKSDVSFSAYINILYYFLTNDGEVERGNGTQYESIKYE</sequence>
<feature type="transmembrane region" description="Helical" evidence="2">
    <location>
        <begin position="12"/>
        <end position="33"/>
    </location>
</feature>
<dbReference type="AlphaFoldDB" id="A0A1T4WXC2"/>
<dbReference type="Pfam" id="PF04350">
    <property type="entry name" value="PilO"/>
    <property type="match status" value="1"/>
</dbReference>
<dbReference type="RefSeq" id="WP_078695757.1">
    <property type="nucleotide sequence ID" value="NZ_FUYH01000004.1"/>
</dbReference>
<dbReference type="Gene3D" id="3.30.70.60">
    <property type="match status" value="1"/>
</dbReference>
<evidence type="ECO:0008006" key="5">
    <source>
        <dbReference type="Google" id="ProtNLM"/>
    </source>
</evidence>
<dbReference type="Proteomes" id="UP000190105">
    <property type="component" value="Unassembled WGS sequence"/>
</dbReference>
<evidence type="ECO:0000256" key="2">
    <source>
        <dbReference type="SAM" id="Phobius"/>
    </source>
</evidence>
<dbReference type="GO" id="GO:0043683">
    <property type="term" value="P:type IV pilus assembly"/>
    <property type="evidence" value="ECO:0007669"/>
    <property type="project" value="InterPro"/>
</dbReference>
<dbReference type="OrthoDB" id="1902740at2"/>
<keyword evidence="2" id="KW-0812">Transmembrane</keyword>
<proteinExistence type="predicted"/>
<gene>
    <name evidence="3" type="ORF">SAMN05443428_104128</name>
</gene>
<reference evidence="4" key="1">
    <citation type="submission" date="2017-02" db="EMBL/GenBank/DDBJ databases">
        <authorList>
            <person name="Varghese N."/>
            <person name="Submissions S."/>
        </authorList>
    </citation>
    <scope>NUCLEOTIDE SEQUENCE [LARGE SCALE GENOMIC DNA]</scope>
    <source>
        <strain evidence="4">USBA 833</strain>
    </source>
</reference>
<evidence type="ECO:0000313" key="3">
    <source>
        <dbReference type="EMBL" id="SKA81869.1"/>
    </source>
</evidence>
<dbReference type="EMBL" id="FUYH01000004">
    <property type="protein sequence ID" value="SKA81869.1"/>
    <property type="molecule type" value="Genomic_DNA"/>
</dbReference>
<dbReference type="InterPro" id="IPR014717">
    <property type="entry name" value="Transl_elong_EF1B/ribsomal_bS6"/>
</dbReference>
<evidence type="ECO:0000256" key="1">
    <source>
        <dbReference type="SAM" id="Coils"/>
    </source>
</evidence>
<organism evidence="3 4">
    <name type="scientific">Caloramator quimbayensis</name>
    <dbReference type="NCBI Taxonomy" id="1147123"/>
    <lineage>
        <taxon>Bacteria</taxon>
        <taxon>Bacillati</taxon>
        <taxon>Bacillota</taxon>
        <taxon>Clostridia</taxon>
        <taxon>Eubacteriales</taxon>
        <taxon>Clostridiaceae</taxon>
        <taxon>Caloramator</taxon>
    </lineage>
</organism>
<keyword evidence="2" id="KW-1133">Transmembrane helix</keyword>
<dbReference type="GO" id="GO:0043107">
    <property type="term" value="P:type IV pilus-dependent motility"/>
    <property type="evidence" value="ECO:0007669"/>
    <property type="project" value="InterPro"/>
</dbReference>
<keyword evidence="1" id="KW-0175">Coiled coil</keyword>
<accession>A0A1T4WXC2</accession>
<name>A0A1T4WXC2_9CLOT</name>
<dbReference type="InterPro" id="IPR007445">
    <property type="entry name" value="PilO"/>
</dbReference>
<dbReference type="STRING" id="1147123.SAMN05443428_104128"/>
<evidence type="ECO:0000313" key="4">
    <source>
        <dbReference type="Proteomes" id="UP000190105"/>
    </source>
</evidence>